<dbReference type="Pfam" id="PF00550">
    <property type="entry name" value="PP-binding"/>
    <property type="match status" value="1"/>
</dbReference>
<keyword evidence="5" id="KW-1185">Reference proteome</keyword>
<dbReference type="InterPro" id="IPR036736">
    <property type="entry name" value="ACP-like_sf"/>
</dbReference>
<dbReference type="RefSeq" id="WP_212639827.1">
    <property type="nucleotide sequence ID" value="NZ_CP074132.1"/>
</dbReference>
<reference evidence="5" key="1">
    <citation type="submission" date="2021-05" db="EMBL/GenBank/DDBJ databases">
        <title>Direct Submission.</title>
        <authorList>
            <person name="Li K."/>
            <person name="Gao J."/>
        </authorList>
    </citation>
    <scope>NUCLEOTIDE SEQUENCE [LARGE SCALE GENOMIC DNA]</scope>
    <source>
        <strain evidence="5">HDS12</strain>
    </source>
</reference>
<organism evidence="4 5">
    <name type="scientific">Nocardiopsis akebiae</name>
    <dbReference type="NCBI Taxonomy" id="2831968"/>
    <lineage>
        <taxon>Bacteria</taxon>
        <taxon>Bacillati</taxon>
        <taxon>Actinomycetota</taxon>
        <taxon>Actinomycetes</taxon>
        <taxon>Streptosporangiales</taxon>
        <taxon>Nocardiopsidaceae</taxon>
        <taxon>Nocardiopsis</taxon>
    </lineage>
</organism>
<evidence type="ECO:0000256" key="2">
    <source>
        <dbReference type="ARBA" id="ARBA00022553"/>
    </source>
</evidence>
<keyword evidence="1" id="KW-0596">Phosphopantetheine</keyword>
<evidence type="ECO:0000313" key="4">
    <source>
        <dbReference type="EMBL" id="QUX26726.1"/>
    </source>
</evidence>
<dbReference type="PROSITE" id="PS00012">
    <property type="entry name" value="PHOSPHOPANTETHEINE"/>
    <property type="match status" value="1"/>
</dbReference>
<dbReference type="InterPro" id="IPR009081">
    <property type="entry name" value="PP-bd_ACP"/>
</dbReference>
<evidence type="ECO:0000256" key="1">
    <source>
        <dbReference type="ARBA" id="ARBA00022450"/>
    </source>
</evidence>
<dbReference type="EMBL" id="CP074132">
    <property type="protein sequence ID" value="QUX26726.1"/>
    <property type="molecule type" value="Genomic_DNA"/>
</dbReference>
<sequence length="91" mass="10013">MSEQPAATALNSEFETVLRRCLDERIDPEAPLREDSDLTAFGMDSLTVVRLLVTIEDVFGVTIPDEDLAFEIFASPGALWTVVSGLLEEAR</sequence>
<proteinExistence type="predicted"/>
<dbReference type="PROSITE" id="PS50075">
    <property type="entry name" value="CARRIER"/>
    <property type="match status" value="1"/>
</dbReference>
<dbReference type="SUPFAM" id="SSF47336">
    <property type="entry name" value="ACP-like"/>
    <property type="match status" value="1"/>
</dbReference>
<accession>A0ABX8BXB6</accession>
<dbReference type="Proteomes" id="UP000678016">
    <property type="component" value="Chromosome"/>
</dbReference>
<gene>
    <name evidence="4" type="ORF">KGD83_15155</name>
</gene>
<name>A0ABX8BXB6_9ACTN</name>
<dbReference type="InterPro" id="IPR006162">
    <property type="entry name" value="Ppantetheine_attach_site"/>
</dbReference>
<protein>
    <recommendedName>
        <fullName evidence="3">Carrier domain-containing protein</fullName>
    </recommendedName>
</protein>
<evidence type="ECO:0000313" key="5">
    <source>
        <dbReference type="Proteomes" id="UP000678016"/>
    </source>
</evidence>
<feature type="domain" description="Carrier" evidence="3">
    <location>
        <begin position="8"/>
        <end position="87"/>
    </location>
</feature>
<evidence type="ECO:0000259" key="3">
    <source>
        <dbReference type="PROSITE" id="PS50075"/>
    </source>
</evidence>
<keyword evidence="2" id="KW-0597">Phosphoprotein</keyword>
<dbReference type="Gene3D" id="1.10.1200.10">
    <property type="entry name" value="ACP-like"/>
    <property type="match status" value="1"/>
</dbReference>